<evidence type="ECO:0000313" key="3">
    <source>
        <dbReference type="EMBL" id="AOW79638.1"/>
    </source>
</evidence>
<dbReference type="InterPro" id="IPR036188">
    <property type="entry name" value="FAD/NAD-bd_sf"/>
</dbReference>
<protein>
    <submittedName>
        <fullName evidence="3">FAD dependent oxidoreductase</fullName>
    </submittedName>
</protein>
<name>A0A1D8S2Q4_9EURY</name>
<proteinExistence type="predicted"/>
<dbReference type="Gene3D" id="3.50.50.60">
    <property type="entry name" value="FAD/NAD(P)-binding domain"/>
    <property type="match status" value="1"/>
</dbReference>
<accession>A0A1D8S2Q4</accession>
<dbReference type="GeneID" id="29828449"/>
<dbReference type="EMBL" id="CP016070">
    <property type="protein sequence ID" value="AOW79638.1"/>
    <property type="molecule type" value="Genomic_DNA"/>
</dbReference>
<keyword evidence="1" id="KW-0560">Oxidoreductase</keyword>
<dbReference type="GO" id="GO:0005737">
    <property type="term" value="C:cytoplasm"/>
    <property type="evidence" value="ECO:0007669"/>
    <property type="project" value="TreeGrafter"/>
</dbReference>
<dbReference type="AlphaFoldDB" id="A0A1D8S2Q4"/>
<evidence type="ECO:0000256" key="1">
    <source>
        <dbReference type="ARBA" id="ARBA00023002"/>
    </source>
</evidence>
<dbReference type="KEGG" id="halh:HTSR_0438"/>
<dbReference type="PANTHER" id="PTHR13847">
    <property type="entry name" value="SARCOSINE DEHYDROGENASE-RELATED"/>
    <property type="match status" value="1"/>
</dbReference>
<organism evidence="3 4">
    <name type="scientific">Halodesulfurarchaeum formicicum</name>
    <dbReference type="NCBI Taxonomy" id="1873524"/>
    <lineage>
        <taxon>Archaea</taxon>
        <taxon>Methanobacteriati</taxon>
        <taxon>Methanobacteriota</taxon>
        <taxon>Stenosarchaea group</taxon>
        <taxon>Halobacteria</taxon>
        <taxon>Halobacteriales</taxon>
        <taxon>Halobacteriaceae</taxon>
        <taxon>Halodesulfurarchaeum</taxon>
    </lineage>
</organism>
<dbReference type="Pfam" id="PF01266">
    <property type="entry name" value="DAO"/>
    <property type="match status" value="1"/>
</dbReference>
<evidence type="ECO:0000259" key="2">
    <source>
        <dbReference type="Pfam" id="PF01266"/>
    </source>
</evidence>
<sequence>MDPIAVVGGGVVGTSIAAALAEQDLPVRLYEKDSLGAGTTSKSMAIFFWHQDDPNGTEHRFRERAWETYGPLIEDGTLEFTQVGTLETAPELTDVPAVRAVWKGMQELGVETEWLEPEALAAKGLDPEAFEGALFVPADGFLDPSEIIQHFTDRATEGPATIETGVEITDIHTEDGRVTAIETSDGTESVGGVVNAAGPWAPQINDLVGVDLPLRHTRGPIVVLSREAEFSLPFMILRNEHYFREDGRNQAFGGRFDTSYETAEQFDPDANHTVDQTFYLDIAGEIEQSVPRLADAEIVNDWVGFRTITPDGRPFVGETAVEGFYTAVGMSGYGVTRAPFVGELLADQIAGEPVDSELADWVAPDRV</sequence>
<dbReference type="RefSeq" id="WP_070364392.1">
    <property type="nucleotide sequence ID" value="NZ_CP016070.1"/>
</dbReference>
<evidence type="ECO:0000313" key="4">
    <source>
        <dbReference type="Proteomes" id="UP000185608"/>
    </source>
</evidence>
<dbReference type="InterPro" id="IPR006076">
    <property type="entry name" value="FAD-dep_OxRdtase"/>
</dbReference>
<dbReference type="SUPFAM" id="SSF51905">
    <property type="entry name" value="FAD/NAD(P)-binding domain"/>
    <property type="match status" value="1"/>
</dbReference>
<gene>
    <name evidence="3" type="ORF">HTSR_0438</name>
</gene>
<dbReference type="GO" id="GO:0016491">
    <property type="term" value="F:oxidoreductase activity"/>
    <property type="evidence" value="ECO:0007669"/>
    <property type="project" value="UniProtKB-KW"/>
</dbReference>
<dbReference type="Proteomes" id="UP000185608">
    <property type="component" value="Chromosome"/>
</dbReference>
<feature type="domain" description="FAD dependent oxidoreductase" evidence="2">
    <location>
        <begin position="4"/>
        <end position="347"/>
    </location>
</feature>
<dbReference type="PANTHER" id="PTHR13847:SF289">
    <property type="entry name" value="GLYCINE OXIDASE"/>
    <property type="match status" value="1"/>
</dbReference>
<reference evidence="3 4" key="1">
    <citation type="submission" date="2016-06" db="EMBL/GenBank/DDBJ databases">
        <title>Discovery of anaerobic lithoheterotrophic haloarchaeon capable of sulfur respiration by hydrogen and formate.</title>
        <authorList>
            <person name="Sorokin D.Y."/>
            <person name="Kublanov I.V."/>
            <person name="Roman P."/>
            <person name="Sinninghe Damste J.S."/>
            <person name="Golyshin P.N."/>
            <person name="Rojo D."/>
            <person name="Ciordia S."/>
            <person name="Mena Md.C."/>
            <person name="Ferrer M."/>
            <person name="Smedile F."/>
            <person name="Messina E."/>
            <person name="La Cono V."/>
            <person name="Yakimov M.M."/>
        </authorList>
    </citation>
    <scope>NUCLEOTIDE SEQUENCE [LARGE SCALE GENOMIC DNA]</scope>
    <source>
        <strain evidence="3 4">HTSR1</strain>
    </source>
</reference>
<dbReference type="Gene3D" id="3.30.9.10">
    <property type="entry name" value="D-Amino Acid Oxidase, subunit A, domain 2"/>
    <property type="match status" value="1"/>
</dbReference>
<dbReference type="STRING" id="1873524.HSR6_0423"/>